<dbReference type="SUPFAM" id="SSF51055">
    <property type="entry name" value="Carbohydrate binding domain"/>
    <property type="match status" value="1"/>
</dbReference>
<dbReference type="SUPFAM" id="SSF88713">
    <property type="entry name" value="Glycoside hydrolase/deacetylase"/>
    <property type="match status" value="1"/>
</dbReference>
<accession>A0ABP3GPG6</accession>
<dbReference type="Proteomes" id="UP001501757">
    <property type="component" value="Unassembled WGS sequence"/>
</dbReference>
<dbReference type="PANTHER" id="PTHR45985">
    <property type="match status" value="1"/>
</dbReference>
<feature type="chain" id="PRO_5046931453" evidence="2">
    <location>
        <begin position="22"/>
        <end position="542"/>
    </location>
</feature>
<dbReference type="SMART" id="SM00495">
    <property type="entry name" value="ChtBD3"/>
    <property type="match status" value="1"/>
</dbReference>
<keyword evidence="1" id="KW-0378">Hydrolase</keyword>
<dbReference type="CDD" id="cd12215">
    <property type="entry name" value="ChiC_BD"/>
    <property type="match status" value="1"/>
</dbReference>
<proteinExistence type="predicted"/>
<dbReference type="InterPro" id="IPR002509">
    <property type="entry name" value="NODB_dom"/>
</dbReference>
<dbReference type="InterPro" id="IPR036573">
    <property type="entry name" value="CBM_sf_5/12"/>
</dbReference>
<evidence type="ECO:0000256" key="2">
    <source>
        <dbReference type="SAM" id="SignalP"/>
    </source>
</evidence>
<evidence type="ECO:0000313" key="4">
    <source>
        <dbReference type="EMBL" id="GAA0350867.1"/>
    </source>
</evidence>
<protein>
    <submittedName>
        <fullName evidence="4">Polysaccharide deacetylase family protein</fullName>
    </submittedName>
</protein>
<feature type="domain" description="Chitin-binding type-3" evidence="3">
    <location>
        <begin position="419"/>
        <end position="463"/>
    </location>
</feature>
<dbReference type="RefSeq" id="WP_343843432.1">
    <property type="nucleotide sequence ID" value="NZ_BAAAEI010000006.1"/>
</dbReference>
<dbReference type="EMBL" id="BAAAEI010000006">
    <property type="protein sequence ID" value="GAA0350867.1"/>
    <property type="molecule type" value="Genomic_DNA"/>
</dbReference>
<evidence type="ECO:0000256" key="1">
    <source>
        <dbReference type="ARBA" id="ARBA00022801"/>
    </source>
</evidence>
<comment type="caution">
    <text evidence="4">The sequence shown here is derived from an EMBL/GenBank/DDBJ whole genome shotgun (WGS) entry which is preliminary data.</text>
</comment>
<keyword evidence="5" id="KW-1185">Reference proteome</keyword>
<dbReference type="InterPro" id="IPR003610">
    <property type="entry name" value="CBM5/12"/>
</dbReference>
<keyword evidence="2" id="KW-0732">Signal</keyword>
<evidence type="ECO:0000259" key="3">
    <source>
        <dbReference type="SMART" id="SM00495"/>
    </source>
</evidence>
<name>A0ABP3GPG6_9ALTE</name>
<dbReference type="PANTHER" id="PTHR45985:SF3">
    <property type="entry name" value="CHITIN DEACETYLASE-LIKE 4"/>
    <property type="match status" value="1"/>
</dbReference>
<reference evidence="5" key="1">
    <citation type="journal article" date="2019" name="Int. J. Syst. Evol. Microbiol.">
        <title>The Global Catalogue of Microorganisms (GCM) 10K type strain sequencing project: providing services to taxonomists for standard genome sequencing and annotation.</title>
        <authorList>
            <consortium name="The Broad Institute Genomics Platform"/>
            <consortium name="The Broad Institute Genome Sequencing Center for Infectious Disease"/>
            <person name="Wu L."/>
            <person name="Ma J."/>
        </authorList>
    </citation>
    <scope>NUCLEOTIDE SEQUENCE [LARGE SCALE GENOMIC DNA]</scope>
    <source>
        <strain evidence="5">JCM 13378</strain>
    </source>
</reference>
<dbReference type="Pfam" id="PF02839">
    <property type="entry name" value="CBM_5_12"/>
    <property type="match status" value="1"/>
</dbReference>
<feature type="signal peptide" evidence="2">
    <location>
        <begin position="1"/>
        <end position="21"/>
    </location>
</feature>
<dbReference type="CDD" id="cd10919">
    <property type="entry name" value="CE4_CDA_like"/>
    <property type="match status" value="1"/>
</dbReference>
<dbReference type="Gene3D" id="2.10.10.20">
    <property type="entry name" value="Carbohydrate-binding module superfamily 5/12"/>
    <property type="match status" value="1"/>
</dbReference>
<organism evidence="4 5">
    <name type="scientific">Bowmanella denitrificans</name>
    <dbReference type="NCBI Taxonomy" id="366582"/>
    <lineage>
        <taxon>Bacteria</taxon>
        <taxon>Pseudomonadati</taxon>
        <taxon>Pseudomonadota</taxon>
        <taxon>Gammaproteobacteria</taxon>
        <taxon>Alteromonadales</taxon>
        <taxon>Alteromonadaceae</taxon>
        <taxon>Bowmanella</taxon>
    </lineage>
</organism>
<sequence length="542" mass="59305">MNRILKGLMFAGAAICANLQAADQLAPSVAPPGGLIAQEVPMFVSFGFDDNGFSGDPAAGNGVGGMKWAIELFKNRTNPPGVGNPGTFDGMPARVTFFLTCGYATNITVESPYYVKKIWREAYTDGHEIGNHTMTHATGGRTRSEAGWQQQINDCQQFLSAPFDANEQPGAINPNSGIGVPVNQIKGFRTPFLEFNDNTFKAMQQAGFTYDSSIEEGWQFGQNGGQHNWPYTLDFGSPGNEVKVGWGNSEPISTYPGFWEIPVYPFIVPDDASAAAYGINYSLRDKAAAAVSWFDVNTGKITGFDYNLMYFYPFNKQELLAVFKHTLDVRLAGNRAPMMIGAHTDYYNDSNSPDAAMRREVIAEFVDYAMSKPEVRFVRYDQLLDWMRTPVALDPNGPVYYQVSAEVVAHEVPGNQCTEPAWSASSVYVGGSRVSHSNAIWQAKWWTQGDEPGAASWGPWNHIEACNGTVIEYYGSVSPASAVAVEEGQTQIFSFVPDSGYEVDYVEVNGIIQPHPGSSNSFTLGPVNADANLKVRFKQTTP</sequence>
<evidence type="ECO:0000313" key="5">
    <source>
        <dbReference type="Proteomes" id="UP001501757"/>
    </source>
</evidence>
<dbReference type="InterPro" id="IPR011330">
    <property type="entry name" value="Glyco_hydro/deAcase_b/a-brl"/>
</dbReference>
<dbReference type="Gene3D" id="3.20.20.370">
    <property type="entry name" value="Glycoside hydrolase/deacetylase"/>
    <property type="match status" value="1"/>
</dbReference>
<dbReference type="InterPro" id="IPR052740">
    <property type="entry name" value="CE4"/>
</dbReference>
<gene>
    <name evidence="4" type="ORF">GCM10009092_14080</name>
</gene>
<dbReference type="Pfam" id="PF01522">
    <property type="entry name" value="Polysacc_deac_1"/>
    <property type="match status" value="1"/>
</dbReference>